<dbReference type="PRINTS" id="PR00038">
    <property type="entry name" value="HTHLUXR"/>
</dbReference>
<protein>
    <recommendedName>
        <fullName evidence="4">HTH luxR-type domain-containing protein</fullName>
    </recommendedName>
</protein>
<dbReference type="SMART" id="SM00421">
    <property type="entry name" value="HTH_LUXR"/>
    <property type="match status" value="1"/>
</dbReference>
<evidence type="ECO:0000256" key="2">
    <source>
        <dbReference type="ARBA" id="ARBA00023125"/>
    </source>
</evidence>
<keyword evidence="1" id="KW-0805">Transcription regulation</keyword>
<dbReference type="Gene3D" id="1.10.10.10">
    <property type="entry name" value="Winged helix-like DNA-binding domain superfamily/Winged helix DNA-binding domain"/>
    <property type="match status" value="1"/>
</dbReference>
<gene>
    <name evidence="5" type="ORF">PCC6912_50800</name>
</gene>
<dbReference type="InterPro" id="IPR000792">
    <property type="entry name" value="Tscrpt_reg_LuxR_C"/>
</dbReference>
<dbReference type="Proteomes" id="UP000268857">
    <property type="component" value="Unassembled WGS sequence"/>
</dbReference>
<name>A0A433N1L4_CHLFR</name>
<accession>A0A433N1L4</accession>
<sequence>MSNSSNFKVDPITKIMCDGCGKDMGYAIAPIPPICFCSQDCFLDSKRVCVSSKEWQVAYLVARGLSNDEIAETMGIGVKTVHTHVSSMLAKNNLKNRVQLALLFWSGNVITTKQQNQVQREIALQEKVR</sequence>
<keyword evidence="2" id="KW-0238">DNA-binding</keyword>
<evidence type="ECO:0000256" key="1">
    <source>
        <dbReference type="ARBA" id="ARBA00023015"/>
    </source>
</evidence>
<dbReference type="InterPro" id="IPR016032">
    <property type="entry name" value="Sig_transdc_resp-reg_C-effctor"/>
</dbReference>
<evidence type="ECO:0000259" key="4">
    <source>
        <dbReference type="PROSITE" id="PS50043"/>
    </source>
</evidence>
<dbReference type="PROSITE" id="PS00622">
    <property type="entry name" value="HTH_LUXR_1"/>
    <property type="match status" value="1"/>
</dbReference>
<feature type="domain" description="HTH luxR-type" evidence="4">
    <location>
        <begin position="43"/>
        <end position="108"/>
    </location>
</feature>
<dbReference type="GO" id="GO:0003677">
    <property type="term" value="F:DNA binding"/>
    <property type="evidence" value="ECO:0007669"/>
    <property type="project" value="UniProtKB-KW"/>
</dbReference>
<comment type="caution">
    <text evidence="5">The sequence shown here is derived from an EMBL/GenBank/DDBJ whole genome shotgun (WGS) entry which is preliminary data.</text>
</comment>
<dbReference type="STRING" id="211165.GCA_000317285_01822"/>
<dbReference type="PROSITE" id="PS50043">
    <property type="entry name" value="HTH_LUXR_2"/>
    <property type="match status" value="1"/>
</dbReference>
<dbReference type="SUPFAM" id="SSF46894">
    <property type="entry name" value="C-terminal effector domain of the bipartite response regulators"/>
    <property type="match status" value="1"/>
</dbReference>
<dbReference type="PANTHER" id="PTHR44688">
    <property type="entry name" value="DNA-BINDING TRANSCRIPTIONAL ACTIVATOR DEVR_DOSR"/>
    <property type="match status" value="1"/>
</dbReference>
<dbReference type="AlphaFoldDB" id="A0A433N1L4"/>
<dbReference type="CDD" id="cd06170">
    <property type="entry name" value="LuxR_C_like"/>
    <property type="match status" value="1"/>
</dbReference>
<evidence type="ECO:0000256" key="3">
    <source>
        <dbReference type="ARBA" id="ARBA00023163"/>
    </source>
</evidence>
<evidence type="ECO:0000313" key="6">
    <source>
        <dbReference type="Proteomes" id="UP000268857"/>
    </source>
</evidence>
<dbReference type="RefSeq" id="WP_016879472.1">
    <property type="nucleotide sequence ID" value="NZ_AJLN01000060.1"/>
</dbReference>
<dbReference type="GO" id="GO:0006355">
    <property type="term" value="P:regulation of DNA-templated transcription"/>
    <property type="evidence" value="ECO:0007669"/>
    <property type="project" value="InterPro"/>
</dbReference>
<keyword evidence="3" id="KW-0804">Transcription</keyword>
<keyword evidence="6" id="KW-1185">Reference proteome</keyword>
<proteinExistence type="predicted"/>
<dbReference type="Pfam" id="PF00196">
    <property type="entry name" value="GerE"/>
    <property type="match status" value="1"/>
</dbReference>
<dbReference type="PANTHER" id="PTHR44688:SF16">
    <property type="entry name" value="DNA-BINDING TRANSCRIPTIONAL ACTIVATOR DEVR_DOSR"/>
    <property type="match status" value="1"/>
</dbReference>
<dbReference type="InterPro" id="IPR036388">
    <property type="entry name" value="WH-like_DNA-bd_sf"/>
</dbReference>
<reference evidence="5 6" key="1">
    <citation type="journal article" date="2019" name="Genome Biol. Evol.">
        <title>Day and night: Metabolic profiles and evolutionary relationships of six axenic non-marine cyanobacteria.</title>
        <authorList>
            <person name="Will S.E."/>
            <person name="Henke P."/>
            <person name="Boedeker C."/>
            <person name="Huang S."/>
            <person name="Brinkmann H."/>
            <person name="Rohde M."/>
            <person name="Jarek M."/>
            <person name="Friedl T."/>
            <person name="Seufert S."/>
            <person name="Schumacher M."/>
            <person name="Overmann J."/>
            <person name="Neumann-Schaal M."/>
            <person name="Petersen J."/>
        </authorList>
    </citation>
    <scope>NUCLEOTIDE SEQUENCE [LARGE SCALE GENOMIC DNA]</scope>
    <source>
        <strain evidence="5 6">PCC 6912</strain>
    </source>
</reference>
<dbReference type="EMBL" id="RSCJ01000027">
    <property type="protein sequence ID" value="RUR74902.1"/>
    <property type="molecule type" value="Genomic_DNA"/>
</dbReference>
<evidence type="ECO:0000313" key="5">
    <source>
        <dbReference type="EMBL" id="RUR74902.1"/>
    </source>
</evidence>
<organism evidence="5 6">
    <name type="scientific">Chlorogloeopsis fritschii PCC 6912</name>
    <dbReference type="NCBI Taxonomy" id="211165"/>
    <lineage>
        <taxon>Bacteria</taxon>
        <taxon>Bacillati</taxon>
        <taxon>Cyanobacteriota</taxon>
        <taxon>Cyanophyceae</taxon>
        <taxon>Nostocales</taxon>
        <taxon>Chlorogloeopsidaceae</taxon>
        <taxon>Chlorogloeopsis</taxon>
    </lineage>
</organism>